<dbReference type="Gene3D" id="1.10.10.60">
    <property type="entry name" value="Homeodomain-like"/>
    <property type="match status" value="1"/>
</dbReference>
<evidence type="ECO:0000313" key="1">
    <source>
        <dbReference type="EMBL" id="CAB4164295.1"/>
    </source>
</evidence>
<protein>
    <recommendedName>
        <fullName evidence="4">Terminase small subunit</fullName>
    </recommendedName>
</protein>
<gene>
    <name evidence="3" type="ORF">UFOVP1453_17</name>
    <name evidence="1" type="ORF">UFOVP832_12</name>
    <name evidence="2" type="ORF">UFOVP919_13</name>
</gene>
<proteinExistence type="predicted"/>
<dbReference type="EMBL" id="LR796862">
    <property type="protein sequence ID" value="CAB4171250.1"/>
    <property type="molecule type" value="Genomic_DNA"/>
</dbReference>
<accession>A0A6J5P5A1</accession>
<dbReference type="EMBL" id="LR797406">
    <property type="protein sequence ID" value="CAB4214128.1"/>
    <property type="molecule type" value="Genomic_DNA"/>
</dbReference>
<evidence type="ECO:0000313" key="3">
    <source>
        <dbReference type="EMBL" id="CAB4214128.1"/>
    </source>
</evidence>
<sequence>MATKKSEPKKMGRPPEAVPEDIAEELVEWISQGKTLREFCRLEGKPAWRTIYDWQVKDKEFSARIAHARELGHDAIAEETLEIIDTFPIEVVSDNGSRLDAGHVSWLKNRVEQRMKLLAKWNPKKYGEKVGVEHSGTVALDTAILEARKRVNQPE</sequence>
<organism evidence="1">
    <name type="scientific">uncultured Caudovirales phage</name>
    <dbReference type="NCBI Taxonomy" id="2100421"/>
    <lineage>
        <taxon>Viruses</taxon>
        <taxon>Duplodnaviria</taxon>
        <taxon>Heunggongvirae</taxon>
        <taxon>Uroviricota</taxon>
        <taxon>Caudoviricetes</taxon>
        <taxon>Peduoviridae</taxon>
        <taxon>Maltschvirus</taxon>
        <taxon>Maltschvirus maltsch</taxon>
    </lineage>
</organism>
<dbReference type="Pfam" id="PF20901">
    <property type="entry name" value="Sf6_terminase"/>
    <property type="match status" value="1"/>
</dbReference>
<evidence type="ECO:0000313" key="2">
    <source>
        <dbReference type="EMBL" id="CAB4171250.1"/>
    </source>
</evidence>
<dbReference type="EMBL" id="LR796767">
    <property type="protein sequence ID" value="CAB4164295.1"/>
    <property type="molecule type" value="Genomic_DNA"/>
</dbReference>
<evidence type="ECO:0008006" key="4">
    <source>
        <dbReference type="Google" id="ProtNLM"/>
    </source>
</evidence>
<reference evidence="1" key="1">
    <citation type="submission" date="2020-04" db="EMBL/GenBank/DDBJ databases">
        <authorList>
            <person name="Chiriac C."/>
            <person name="Salcher M."/>
            <person name="Ghai R."/>
            <person name="Kavagutti S V."/>
        </authorList>
    </citation>
    <scope>NUCLEOTIDE SEQUENCE</scope>
</reference>
<name>A0A6J5P5A1_9CAUD</name>
<dbReference type="InterPro" id="IPR048683">
    <property type="entry name" value="Sf6_terminase"/>
</dbReference>